<dbReference type="Proteomes" id="UP000000763">
    <property type="component" value="Chromosome 3"/>
</dbReference>
<name>Q10PE3_ORYSJ</name>
<evidence type="ECO:0000313" key="1">
    <source>
        <dbReference type="EMBL" id="AAO06974.1"/>
    </source>
</evidence>
<reference evidence="2" key="2">
    <citation type="journal article" date="2008" name="Nucleic Acids Res.">
        <title>The rice annotation project database (RAP-DB): 2008 update.</title>
        <authorList>
            <consortium name="The rice annotation project (RAP)"/>
        </authorList>
    </citation>
    <scope>GENOME REANNOTATION</scope>
    <source>
        <strain evidence="2">cv. Nipponbare</strain>
    </source>
</reference>
<evidence type="ECO:0000313" key="2">
    <source>
        <dbReference type="Proteomes" id="UP000000763"/>
    </source>
</evidence>
<protein>
    <submittedName>
        <fullName evidence="1">Uncharacterized protein</fullName>
    </submittedName>
</protein>
<reference evidence="2" key="1">
    <citation type="journal article" date="2005" name="Nature">
        <title>The map-based sequence of the rice genome.</title>
        <authorList>
            <consortium name="International rice genome sequencing project (IRGSP)"/>
            <person name="Matsumoto T."/>
            <person name="Wu J."/>
            <person name="Kanamori H."/>
            <person name="Katayose Y."/>
            <person name="Fujisawa M."/>
            <person name="Namiki N."/>
            <person name="Mizuno H."/>
            <person name="Yamamoto K."/>
            <person name="Antonio B.A."/>
            <person name="Baba T."/>
            <person name="Sakata K."/>
            <person name="Nagamura Y."/>
            <person name="Aoki H."/>
            <person name="Arikawa K."/>
            <person name="Arita K."/>
            <person name="Bito T."/>
            <person name="Chiden Y."/>
            <person name="Fujitsuka N."/>
            <person name="Fukunaka R."/>
            <person name="Hamada M."/>
            <person name="Harada C."/>
            <person name="Hayashi A."/>
            <person name="Hijishita S."/>
            <person name="Honda M."/>
            <person name="Hosokawa S."/>
            <person name="Ichikawa Y."/>
            <person name="Idonuma A."/>
            <person name="Iijima M."/>
            <person name="Ikeda M."/>
            <person name="Ikeno M."/>
            <person name="Ito K."/>
            <person name="Ito S."/>
            <person name="Ito T."/>
            <person name="Ito Y."/>
            <person name="Ito Y."/>
            <person name="Iwabuchi A."/>
            <person name="Kamiya K."/>
            <person name="Karasawa W."/>
            <person name="Kurita K."/>
            <person name="Katagiri S."/>
            <person name="Kikuta A."/>
            <person name="Kobayashi H."/>
            <person name="Kobayashi N."/>
            <person name="Machita K."/>
            <person name="Maehara T."/>
            <person name="Masukawa M."/>
            <person name="Mizubayashi T."/>
            <person name="Mukai Y."/>
            <person name="Nagasaki H."/>
            <person name="Nagata Y."/>
            <person name="Naito S."/>
            <person name="Nakashima M."/>
            <person name="Nakama Y."/>
            <person name="Nakamichi Y."/>
            <person name="Nakamura M."/>
            <person name="Meguro A."/>
            <person name="Negishi M."/>
            <person name="Ohta I."/>
            <person name="Ohta T."/>
            <person name="Okamoto M."/>
            <person name="Ono N."/>
            <person name="Saji S."/>
            <person name="Sakaguchi M."/>
            <person name="Sakai K."/>
            <person name="Shibata M."/>
            <person name="Shimokawa T."/>
            <person name="Song J."/>
            <person name="Takazaki Y."/>
            <person name="Terasawa K."/>
            <person name="Tsugane M."/>
            <person name="Tsuji K."/>
            <person name="Ueda S."/>
            <person name="Waki K."/>
            <person name="Yamagata H."/>
            <person name="Yamamoto M."/>
            <person name="Yamamoto S."/>
            <person name="Yamane H."/>
            <person name="Yoshiki S."/>
            <person name="Yoshihara R."/>
            <person name="Yukawa K."/>
            <person name="Zhong H."/>
            <person name="Yano M."/>
            <person name="Yuan Q."/>
            <person name="Ouyang S."/>
            <person name="Liu J."/>
            <person name="Jones K.M."/>
            <person name="Gansberger K."/>
            <person name="Moffat K."/>
            <person name="Hill J."/>
            <person name="Bera J."/>
            <person name="Fadrosh D."/>
            <person name="Jin S."/>
            <person name="Johri S."/>
            <person name="Kim M."/>
            <person name="Overton L."/>
            <person name="Reardon M."/>
            <person name="Tsitrin T."/>
            <person name="Vuong H."/>
            <person name="Weaver B."/>
            <person name="Ciecko A."/>
            <person name="Tallon L."/>
            <person name="Jackson J."/>
            <person name="Pai G."/>
            <person name="Aken S.V."/>
            <person name="Utterback T."/>
            <person name="Reidmuller S."/>
            <person name="Feldblyum T."/>
            <person name="Hsiao J."/>
            <person name="Zismann V."/>
            <person name="Iobst S."/>
            <person name="de Vazeille A.R."/>
            <person name="Buell C.R."/>
            <person name="Ying K."/>
            <person name="Li Y."/>
            <person name="Lu T."/>
            <person name="Huang Y."/>
            <person name="Zhao Q."/>
            <person name="Feng Q."/>
            <person name="Zhang L."/>
            <person name="Zhu J."/>
            <person name="Weng Q."/>
            <person name="Mu J."/>
            <person name="Lu Y."/>
            <person name="Fan D."/>
            <person name="Liu Y."/>
            <person name="Guan J."/>
            <person name="Zhang Y."/>
            <person name="Yu S."/>
            <person name="Liu X."/>
            <person name="Zhang Y."/>
            <person name="Hong G."/>
            <person name="Han B."/>
            <person name="Choisne N."/>
            <person name="Demange N."/>
            <person name="Orjeda G."/>
            <person name="Samain S."/>
            <person name="Cattolico L."/>
            <person name="Pelletier E."/>
            <person name="Couloux A."/>
            <person name="Segurens B."/>
            <person name="Wincker P."/>
            <person name="D'Hont A."/>
            <person name="Scarpelli C."/>
            <person name="Weissenbach J."/>
            <person name="Salanoubat M."/>
            <person name="Quetier F."/>
            <person name="Yu Y."/>
            <person name="Kim H.R."/>
            <person name="Rambo T."/>
            <person name="Currie J."/>
            <person name="Collura K."/>
            <person name="Luo M."/>
            <person name="Yang T."/>
            <person name="Ammiraju J.S.S."/>
            <person name="Engler F."/>
            <person name="Soderlund C."/>
            <person name="Wing R.A."/>
            <person name="Palmer L.E."/>
            <person name="de la Bastide M."/>
            <person name="Spiegel L."/>
            <person name="Nascimento L."/>
            <person name="Zutavern T."/>
            <person name="O'Shaughnessy A."/>
            <person name="Dike S."/>
            <person name="Dedhia N."/>
            <person name="Preston R."/>
            <person name="Balija V."/>
            <person name="McCombie W.R."/>
            <person name="Chow T."/>
            <person name="Chen H."/>
            <person name="Chung M."/>
            <person name="Chen C."/>
            <person name="Shaw J."/>
            <person name="Wu H."/>
            <person name="Hsiao K."/>
            <person name="Chao Y."/>
            <person name="Chu M."/>
            <person name="Cheng C."/>
            <person name="Hour A."/>
            <person name="Lee P."/>
            <person name="Lin S."/>
            <person name="Lin Y."/>
            <person name="Liou J."/>
            <person name="Liu S."/>
            <person name="Hsing Y."/>
            <person name="Raghuvanshi S."/>
            <person name="Mohanty A."/>
            <person name="Bharti A.K."/>
            <person name="Gaur A."/>
            <person name="Gupta V."/>
            <person name="Kumar D."/>
            <person name="Ravi V."/>
            <person name="Vij S."/>
            <person name="Kapur A."/>
            <person name="Khurana P."/>
            <person name="Khurana P."/>
            <person name="Khurana J.P."/>
            <person name="Tyagi A.K."/>
            <person name="Gaikwad K."/>
            <person name="Singh A."/>
            <person name="Dalal V."/>
            <person name="Srivastava S."/>
            <person name="Dixit A."/>
            <person name="Pal A.K."/>
            <person name="Ghazi I.A."/>
            <person name="Yadav M."/>
            <person name="Pandit A."/>
            <person name="Bhargava A."/>
            <person name="Sureshbabu K."/>
            <person name="Batra K."/>
            <person name="Sharma T.R."/>
            <person name="Mohapatra T."/>
            <person name="Singh N.K."/>
            <person name="Messing J."/>
            <person name="Nelson A.B."/>
            <person name="Fuks G."/>
            <person name="Kavchok S."/>
            <person name="Keizer G."/>
            <person name="Linton E."/>
            <person name="Llaca V."/>
            <person name="Song R."/>
            <person name="Tanyolac B."/>
            <person name="Young S."/>
            <person name="Ho-Il K."/>
            <person name="Hahn J.H."/>
            <person name="Sangsakoo G."/>
            <person name="Vanavichit A."/>
            <person name="de Mattos Luiz.A.T."/>
            <person name="Zimmer P.D."/>
            <person name="Malone G."/>
            <person name="Dellagostin O."/>
            <person name="de Oliveira A.C."/>
            <person name="Bevan M."/>
            <person name="Bancroft I."/>
            <person name="Minx P."/>
            <person name="Cordum H."/>
            <person name="Wilson R."/>
            <person name="Cheng Z."/>
            <person name="Jin W."/>
            <person name="Jiang J."/>
            <person name="Leong S.A."/>
            <person name="Iwama H."/>
            <person name="Gojobori T."/>
            <person name="Itoh T."/>
            <person name="Niimura Y."/>
            <person name="Fujii Y."/>
            <person name="Habara T."/>
            <person name="Sakai H."/>
            <person name="Sato Y."/>
            <person name="Wilson G."/>
            <person name="Kumar K."/>
            <person name="McCouch S."/>
            <person name="Juretic N."/>
            <person name="Hoen D."/>
            <person name="Wright S."/>
            <person name="Bruskiewich R."/>
            <person name="Bureau T."/>
            <person name="Miyao A."/>
            <person name="Hirochika H."/>
            <person name="Nishikawa T."/>
            <person name="Kadowaki K."/>
            <person name="Sugiura M."/>
            <person name="Burr B."/>
            <person name="Sasaki T."/>
        </authorList>
    </citation>
    <scope>NUCLEOTIDE SEQUENCE [LARGE SCALE GENOMIC DNA]</scope>
    <source>
        <strain evidence="2">cv. Nipponbare</strain>
    </source>
</reference>
<sequence>MDSPTTSYSTTSAEGEIQPNQIGAIIVIDNLVYRDHPSLKLRGVPKDVRSHDIERVRNKEQLSTRVGCGQVHRIIENDLNKCRVVAPNLPTKTDDLSHSTGHGWTTREKYVPIPRTATSIGAREITLHVRWSSNQYVDFSRTATSIGVREITLLARWFSNQHVAISRTATSIGVREITLLARWFSNQHVAISRTATSIGVREITLHVRWFSNQYVAISRTANLHWCSRDNSTRSLVLEPYVAISHTANLHWCSRDNSTRSLVLEPLAPQPQMVERCSDSPTISTSSGRVATTTWSSTRGKFYSTLSKIACLYGSTPRSTKANTTNVDKALSQTLRLLDYSRTDPPHTMFYTETDLEGVPDKERQPEFYMETTMTTHIVSILVFLVLLGQGDTYGYKYKPP</sequence>
<accession>Q10PE3</accession>
<gene>
    <name evidence="1" type="primary">OJ1081D05.8</name>
</gene>
<organism evidence="1 2">
    <name type="scientific">Oryza sativa subsp. japonica</name>
    <name type="common">Rice</name>
    <dbReference type="NCBI Taxonomy" id="39947"/>
    <lineage>
        <taxon>Eukaryota</taxon>
        <taxon>Viridiplantae</taxon>
        <taxon>Streptophyta</taxon>
        <taxon>Embryophyta</taxon>
        <taxon>Tracheophyta</taxon>
        <taxon>Spermatophyta</taxon>
        <taxon>Magnoliopsida</taxon>
        <taxon>Liliopsida</taxon>
        <taxon>Poales</taxon>
        <taxon>Poaceae</taxon>
        <taxon>BOP clade</taxon>
        <taxon>Oryzoideae</taxon>
        <taxon>Oryzeae</taxon>
        <taxon>Oryzinae</taxon>
        <taxon>Oryza</taxon>
        <taxon>Oryza sativa</taxon>
    </lineage>
</organism>
<dbReference type="EMBL" id="AC134229">
    <property type="protein sequence ID" value="AAO06974.1"/>
    <property type="molecule type" value="Genomic_DNA"/>
</dbReference>
<dbReference type="AlphaFoldDB" id="Q10PE3"/>
<proteinExistence type="predicted"/>